<gene>
    <name evidence="2" type="ORF">JR316_005201</name>
</gene>
<feature type="signal peptide" evidence="1">
    <location>
        <begin position="1"/>
        <end position="23"/>
    </location>
</feature>
<protein>
    <submittedName>
        <fullName evidence="2">Uncharacterized protein</fullName>
    </submittedName>
</protein>
<comment type="caution">
    <text evidence="2">The sequence shown here is derived from an EMBL/GenBank/DDBJ whole genome shotgun (WGS) entry which is preliminary data.</text>
</comment>
<proteinExistence type="predicted"/>
<name>A0A8H8CL23_PSICU</name>
<feature type="chain" id="PRO_5034380400" evidence="1">
    <location>
        <begin position="24"/>
        <end position="130"/>
    </location>
</feature>
<dbReference type="AlphaFoldDB" id="A0A8H8CL23"/>
<evidence type="ECO:0000256" key="1">
    <source>
        <dbReference type="SAM" id="SignalP"/>
    </source>
</evidence>
<dbReference type="EMBL" id="JAFIQS010000005">
    <property type="protein sequence ID" value="KAG5168649.1"/>
    <property type="molecule type" value="Genomic_DNA"/>
</dbReference>
<accession>A0A8H8CL23</accession>
<reference evidence="2" key="1">
    <citation type="submission" date="2021-02" db="EMBL/GenBank/DDBJ databases">
        <title>Psilocybe cubensis genome.</title>
        <authorList>
            <person name="Mckernan K.J."/>
            <person name="Crawford S."/>
            <person name="Trippe A."/>
            <person name="Kane L.T."/>
            <person name="Mclaughlin S."/>
        </authorList>
    </citation>
    <scope>NUCLEOTIDE SEQUENCE [LARGE SCALE GENOMIC DNA]</scope>
    <source>
        <strain evidence="2">MGC-MH-2018</strain>
    </source>
</reference>
<keyword evidence="1" id="KW-0732">Signal</keyword>
<sequence>MFSSKYIFATLLFVVLNVGAALAQFTMSVPSLTVEIGQEFTVSWTSSNDCSEPQDVDICLNTDTVFIPVGSISRNNTISGTVDITLNSTIPPDTYTLGIRFPGCSFLLAQEFDDFVVVSPTPLNICPQDL</sequence>
<organism evidence="2">
    <name type="scientific">Psilocybe cubensis</name>
    <name type="common">Psychedelic mushroom</name>
    <name type="synonym">Stropharia cubensis</name>
    <dbReference type="NCBI Taxonomy" id="181762"/>
    <lineage>
        <taxon>Eukaryota</taxon>
        <taxon>Fungi</taxon>
        <taxon>Dikarya</taxon>
        <taxon>Basidiomycota</taxon>
        <taxon>Agaricomycotina</taxon>
        <taxon>Agaricomycetes</taxon>
        <taxon>Agaricomycetidae</taxon>
        <taxon>Agaricales</taxon>
        <taxon>Agaricineae</taxon>
        <taxon>Strophariaceae</taxon>
        <taxon>Psilocybe</taxon>
    </lineage>
</organism>
<evidence type="ECO:0000313" key="2">
    <source>
        <dbReference type="EMBL" id="KAG5168649.1"/>
    </source>
</evidence>